<dbReference type="GO" id="GO:0020037">
    <property type="term" value="F:heme binding"/>
    <property type="evidence" value="ECO:0007669"/>
    <property type="project" value="InterPro"/>
</dbReference>
<dbReference type="OrthoDB" id="4133219at2"/>
<dbReference type="PRINTS" id="PR00385">
    <property type="entry name" value="P450"/>
</dbReference>
<accession>A0A543CQB3</accession>
<keyword evidence="5 7" id="KW-0408">Iron</keyword>
<evidence type="ECO:0000313" key="9">
    <source>
        <dbReference type="EMBL" id="TQL99291.1"/>
    </source>
</evidence>
<evidence type="ECO:0000256" key="4">
    <source>
        <dbReference type="ARBA" id="ARBA00023002"/>
    </source>
</evidence>
<dbReference type="Gene3D" id="1.10.630.10">
    <property type="entry name" value="Cytochrome P450"/>
    <property type="match status" value="1"/>
</dbReference>
<evidence type="ECO:0000256" key="7">
    <source>
        <dbReference type="RuleBase" id="RU000461"/>
    </source>
</evidence>
<dbReference type="AlphaFoldDB" id="A0A543CQB3"/>
<dbReference type="Proteomes" id="UP000316096">
    <property type="component" value="Unassembled WGS sequence"/>
</dbReference>
<dbReference type="CDD" id="cd11030">
    <property type="entry name" value="CYP105-like"/>
    <property type="match status" value="1"/>
</dbReference>
<reference evidence="9 10" key="1">
    <citation type="submission" date="2019-06" db="EMBL/GenBank/DDBJ databases">
        <title>Sequencing the genomes of 1000 actinobacteria strains.</title>
        <authorList>
            <person name="Klenk H.-P."/>
        </authorList>
    </citation>
    <scope>NUCLEOTIDE SEQUENCE [LARGE SCALE GENOMIC DNA]</scope>
    <source>
        <strain evidence="9 10">DSM 102200</strain>
    </source>
</reference>
<dbReference type="SUPFAM" id="SSF48264">
    <property type="entry name" value="Cytochrome P450"/>
    <property type="match status" value="1"/>
</dbReference>
<gene>
    <name evidence="9" type="ORF">FB559_4951</name>
</gene>
<dbReference type="PRINTS" id="PR00359">
    <property type="entry name" value="BP450"/>
</dbReference>
<dbReference type="InterPro" id="IPR002397">
    <property type="entry name" value="Cyt_P450_B"/>
</dbReference>
<name>A0A543CQB3_9ACTN</name>
<dbReference type="PROSITE" id="PS00086">
    <property type="entry name" value="CYTOCHROME_P450"/>
    <property type="match status" value="1"/>
</dbReference>
<evidence type="ECO:0000313" key="10">
    <source>
        <dbReference type="Proteomes" id="UP000316096"/>
    </source>
</evidence>
<dbReference type="InterPro" id="IPR036396">
    <property type="entry name" value="Cyt_P450_sf"/>
</dbReference>
<dbReference type="EMBL" id="VFOZ01000001">
    <property type="protein sequence ID" value="TQL99291.1"/>
    <property type="molecule type" value="Genomic_DNA"/>
</dbReference>
<protein>
    <submittedName>
        <fullName evidence="9">Cytochrome P450</fullName>
    </submittedName>
</protein>
<dbReference type="PANTHER" id="PTHR46696:SF1">
    <property type="entry name" value="CYTOCHROME P450 YJIB-RELATED"/>
    <property type="match status" value="1"/>
</dbReference>
<keyword evidence="4 7" id="KW-0560">Oxidoreductase</keyword>
<dbReference type="Pfam" id="PF00067">
    <property type="entry name" value="p450"/>
    <property type="match status" value="1"/>
</dbReference>
<comment type="similarity">
    <text evidence="1 7">Belongs to the cytochrome P450 family.</text>
</comment>
<comment type="caution">
    <text evidence="9">The sequence shown here is derived from an EMBL/GenBank/DDBJ whole genome shotgun (WGS) entry which is preliminary data.</text>
</comment>
<keyword evidence="6 7" id="KW-0503">Monooxygenase</keyword>
<dbReference type="InterPro" id="IPR001128">
    <property type="entry name" value="Cyt_P450"/>
</dbReference>
<evidence type="ECO:0000256" key="2">
    <source>
        <dbReference type="ARBA" id="ARBA00022617"/>
    </source>
</evidence>
<evidence type="ECO:0000256" key="1">
    <source>
        <dbReference type="ARBA" id="ARBA00010617"/>
    </source>
</evidence>
<organism evidence="9 10">
    <name type="scientific">Actinoallomurus bryophytorum</name>
    <dbReference type="NCBI Taxonomy" id="1490222"/>
    <lineage>
        <taxon>Bacteria</taxon>
        <taxon>Bacillati</taxon>
        <taxon>Actinomycetota</taxon>
        <taxon>Actinomycetes</taxon>
        <taxon>Streptosporangiales</taxon>
        <taxon>Thermomonosporaceae</taxon>
        <taxon>Actinoallomurus</taxon>
    </lineage>
</organism>
<feature type="region of interest" description="Disordered" evidence="8">
    <location>
        <begin position="1"/>
        <end position="20"/>
    </location>
</feature>
<proteinExistence type="inferred from homology"/>
<dbReference type="InterPro" id="IPR017972">
    <property type="entry name" value="Cyt_P450_CS"/>
</dbReference>
<dbReference type="GO" id="GO:0016705">
    <property type="term" value="F:oxidoreductase activity, acting on paired donors, with incorporation or reduction of molecular oxygen"/>
    <property type="evidence" value="ECO:0007669"/>
    <property type="project" value="InterPro"/>
</dbReference>
<keyword evidence="10" id="KW-1185">Reference proteome</keyword>
<dbReference type="PANTHER" id="PTHR46696">
    <property type="entry name" value="P450, PUTATIVE (EUROFUNG)-RELATED"/>
    <property type="match status" value="1"/>
</dbReference>
<dbReference type="GO" id="GO:0004497">
    <property type="term" value="F:monooxygenase activity"/>
    <property type="evidence" value="ECO:0007669"/>
    <property type="project" value="UniProtKB-KW"/>
</dbReference>
<evidence type="ECO:0000256" key="6">
    <source>
        <dbReference type="ARBA" id="ARBA00023033"/>
    </source>
</evidence>
<evidence type="ECO:0000256" key="3">
    <source>
        <dbReference type="ARBA" id="ARBA00022723"/>
    </source>
</evidence>
<keyword evidence="2 7" id="KW-0349">Heme</keyword>
<keyword evidence="3 7" id="KW-0479">Metal-binding</keyword>
<sequence length="412" mass="45628">MVNPPTDDARPRSFPMPRSCPMRPPDQYAELRAGAPLAKITLPSGRTAWLITRYEHVRRFLANGNVTTNRLHPNFPFFLPLSRKLREDVNASLMSLDPPEHTALSRMVIPEFTHKRTQELRPRVQKIVDDHITVMLDGDRPADLVEALCRPVASQVICELIGVPYDDRELFQSASKVMASRNSSWDERWESGAKLRGYLSDFVATKAKEAEESGAAPGDHLIGRVIAKNQEKRVLQEEDIAALCLSLLSAGHETTANVISLGTVLLLENPEQLATIRADPGRTPGAVEEILRHTSITDPSGLRVAQADIEVGDMVVKKGDAVVVSTAAANWDDSVFAQPEKLDFDRDARHQLAFGHGIHRCVAQNLARVELEIVFNTLFARIPGLRLAAPVEELSFKDGALLYGIHTLPVTW</sequence>
<evidence type="ECO:0000256" key="8">
    <source>
        <dbReference type="SAM" id="MobiDB-lite"/>
    </source>
</evidence>
<evidence type="ECO:0000256" key="5">
    <source>
        <dbReference type="ARBA" id="ARBA00023004"/>
    </source>
</evidence>
<dbReference type="GO" id="GO:0005506">
    <property type="term" value="F:iron ion binding"/>
    <property type="evidence" value="ECO:0007669"/>
    <property type="project" value="InterPro"/>
</dbReference>
<dbReference type="FunFam" id="1.10.630.10:FF:000018">
    <property type="entry name" value="Cytochrome P450 monooxygenase"/>
    <property type="match status" value="1"/>
</dbReference>